<gene>
    <name evidence="6" type="ORF">ACO22_05519</name>
</gene>
<dbReference type="OMA" id="EHAMGNA"/>
<keyword evidence="3" id="KW-0274">FAD</keyword>
<dbReference type="Pfam" id="PF00732">
    <property type="entry name" value="GMC_oxred_N"/>
    <property type="match status" value="1"/>
</dbReference>
<dbReference type="SUPFAM" id="SSF51905">
    <property type="entry name" value="FAD/NAD(P)-binding domain"/>
    <property type="match status" value="1"/>
</dbReference>
<dbReference type="VEuPathDB" id="FungiDB:PADG_06004"/>
<feature type="active site" description="Proton acceptor" evidence="2">
    <location>
        <position position="606"/>
    </location>
</feature>
<evidence type="ECO:0000256" key="4">
    <source>
        <dbReference type="SAM" id="SignalP"/>
    </source>
</evidence>
<dbReference type="EMBL" id="LZYO01000250">
    <property type="protein sequence ID" value="ODH22389.1"/>
    <property type="molecule type" value="Genomic_DNA"/>
</dbReference>
<dbReference type="GO" id="GO:0016614">
    <property type="term" value="F:oxidoreductase activity, acting on CH-OH group of donors"/>
    <property type="evidence" value="ECO:0007669"/>
    <property type="project" value="InterPro"/>
</dbReference>
<comment type="similarity">
    <text evidence="1">Belongs to the GMC oxidoreductase family.</text>
</comment>
<dbReference type="GO" id="GO:0050660">
    <property type="term" value="F:flavin adenine dinucleotide binding"/>
    <property type="evidence" value="ECO:0007669"/>
    <property type="project" value="InterPro"/>
</dbReference>
<dbReference type="Gene3D" id="3.30.560.10">
    <property type="entry name" value="Glucose Oxidase, domain 3"/>
    <property type="match status" value="1"/>
</dbReference>
<feature type="signal peptide" evidence="4">
    <location>
        <begin position="1"/>
        <end position="29"/>
    </location>
</feature>
<dbReference type="PANTHER" id="PTHR11552">
    <property type="entry name" value="GLUCOSE-METHANOL-CHOLINE GMC OXIDOREDUCTASE"/>
    <property type="match status" value="1"/>
</dbReference>
<dbReference type="Pfam" id="PF05199">
    <property type="entry name" value="GMC_oxred_C"/>
    <property type="match status" value="1"/>
</dbReference>
<dbReference type="SUPFAM" id="SSF54373">
    <property type="entry name" value="FAD-linked reductases, C-terminal domain"/>
    <property type="match status" value="1"/>
</dbReference>
<dbReference type="PROSITE" id="PS00624">
    <property type="entry name" value="GMC_OXRED_2"/>
    <property type="match status" value="1"/>
</dbReference>
<dbReference type="PIRSF" id="PIRSF000137">
    <property type="entry name" value="Alcohol_oxidase"/>
    <property type="match status" value="1"/>
</dbReference>
<feature type="binding site" evidence="3">
    <location>
        <position position="122"/>
    </location>
    <ligand>
        <name>FAD</name>
        <dbReference type="ChEBI" id="CHEBI:57692"/>
    </ligand>
</feature>
<evidence type="ECO:0000313" key="6">
    <source>
        <dbReference type="EMBL" id="ODH22389.1"/>
    </source>
</evidence>
<dbReference type="Gene3D" id="3.50.50.60">
    <property type="entry name" value="FAD/NAD(P)-binding domain"/>
    <property type="match status" value="1"/>
</dbReference>
<dbReference type="InterPro" id="IPR012132">
    <property type="entry name" value="GMC_OxRdtase"/>
</dbReference>
<comment type="caution">
    <text evidence="6">The sequence shown here is derived from an EMBL/GenBank/DDBJ whole genome shotgun (WGS) entry which is preliminary data.</text>
</comment>
<feature type="active site" description="Proton donor" evidence="2">
    <location>
        <position position="563"/>
    </location>
</feature>
<name>A0A1D2JA77_PARBR</name>
<feature type="binding site" evidence="3">
    <location>
        <position position="271"/>
    </location>
    <ligand>
        <name>FAD</name>
        <dbReference type="ChEBI" id="CHEBI:57692"/>
    </ligand>
</feature>
<evidence type="ECO:0000256" key="3">
    <source>
        <dbReference type="PIRSR" id="PIRSR000137-2"/>
    </source>
</evidence>
<dbReference type="VEuPathDB" id="FungiDB:PABG_05674"/>
<feature type="domain" description="Glucose-methanol-choline oxidoreductase N-terminal" evidence="5">
    <location>
        <begin position="310"/>
        <end position="324"/>
    </location>
</feature>
<evidence type="ECO:0000313" key="7">
    <source>
        <dbReference type="Proteomes" id="UP000242814"/>
    </source>
</evidence>
<dbReference type="InterPro" id="IPR000172">
    <property type="entry name" value="GMC_OxRdtase_N"/>
</dbReference>
<dbReference type="PANTHER" id="PTHR11552:SF115">
    <property type="entry name" value="DEHYDROGENASE XPTC-RELATED"/>
    <property type="match status" value="1"/>
</dbReference>
<accession>A0A1D2JA77</accession>
<dbReference type="GO" id="GO:0044550">
    <property type="term" value="P:secondary metabolite biosynthetic process"/>
    <property type="evidence" value="ECO:0007669"/>
    <property type="project" value="TreeGrafter"/>
</dbReference>
<evidence type="ECO:0000256" key="1">
    <source>
        <dbReference type="ARBA" id="ARBA00010790"/>
    </source>
</evidence>
<dbReference type="AlphaFoldDB" id="A0A1D2JA77"/>
<evidence type="ECO:0000259" key="5">
    <source>
        <dbReference type="PROSITE" id="PS00624"/>
    </source>
</evidence>
<feature type="chain" id="PRO_5008902342" description="Glucose-methanol-choline oxidoreductase N-terminal domain-containing protein" evidence="4">
    <location>
        <begin position="30"/>
        <end position="626"/>
    </location>
</feature>
<reference evidence="6 7" key="1">
    <citation type="submission" date="2016-06" db="EMBL/GenBank/DDBJ databases">
        <authorList>
            <person name="Kjaerup R.B."/>
            <person name="Dalgaard T.S."/>
            <person name="Juul-Madsen H.R."/>
        </authorList>
    </citation>
    <scope>NUCLEOTIDE SEQUENCE [LARGE SCALE GENOMIC DNA]</scope>
    <source>
        <strain evidence="6 7">Pb300</strain>
    </source>
</reference>
<proteinExistence type="inferred from homology"/>
<protein>
    <recommendedName>
        <fullName evidence="5">Glucose-methanol-choline oxidoreductase N-terminal domain-containing protein</fullName>
    </recommendedName>
</protein>
<dbReference type="InterPro" id="IPR007867">
    <property type="entry name" value="GMC_OxRtase_C"/>
</dbReference>
<comment type="cofactor">
    <cofactor evidence="3">
        <name>FAD</name>
        <dbReference type="ChEBI" id="CHEBI:57692"/>
    </cofactor>
</comment>
<dbReference type="Proteomes" id="UP000242814">
    <property type="component" value="Unassembled WGS sequence"/>
</dbReference>
<keyword evidence="3" id="KW-0285">Flavoprotein</keyword>
<dbReference type="InterPro" id="IPR036188">
    <property type="entry name" value="FAD/NAD-bd_sf"/>
</dbReference>
<keyword evidence="4" id="KW-0732">Signal</keyword>
<organism evidence="6 7">
    <name type="scientific">Paracoccidioides brasiliensis</name>
    <dbReference type="NCBI Taxonomy" id="121759"/>
    <lineage>
        <taxon>Eukaryota</taxon>
        <taxon>Fungi</taxon>
        <taxon>Dikarya</taxon>
        <taxon>Ascomycota</taxon>
        <taxon>Pezizomycotina</taxon>
        <taxon>Eurotiomycetes</taxon>
        <taxon>Eurotiomycetidae</taxon>
        <taxon>Onygenales</taxon>
        <taxon>Ajellomycetaceae</taxon>
        <taxon>Paracoccidioides</taxon>
    </lineage>
</organism>
<evidence type="ECO:0000256" key="2">
    <source>
        <dbReference type="PIRSR" id="PIRSR000137-1"/>
    </source>
</evidence>
<sequence length="626" mass="68003">MLHSFILSRASRSLCCALLLFASLVTSSAVTNGRGKWEKRIENEYDYIIVGGGLTGLVAAHRLSENSRVSVLVLEYGVIDRSDATKIPYMGTFLNFPNMFNITTAPEPGLEGRIYSIRAGSVVGGGTTVNGMTYDRASAADYDSWEQLGNRGWGWQGLLPYFKKSAQFTPPPQEVVDEYEYTYDQSAYGSRSPLKITYPHWQAPDLYKMSDAFTEMGIPFRNEHASGDAIGKFWAPASIDAKTMTRSSSLTAYYDTASSRDNLKLLTEHQVISLTFNENSNIVSGVKAIDRKTNKEETFRAKKEVILAAGAIHTPQLLQLSGIGPKAVVEAAGITSKIDLPGVGSNFQDHPVAYLNWRVANNFPEPNAIAINATFAGEALELYNNLKTGPYTKAQASMIAFLTLSMITDDVDALIKSLNEQNSATYLPTVYSNSALLVGFEAQRNILAKQLKEGSVAAMELPISGSGSVPNSIQKPLSRGTVHLNPDNPRGEPIVTYHALKNPFDRALIATFINFTRRYFKTTALASLKPEEVSPGVEAQTEDEIIAKLIAGGPLSFGPSFAHPSCSCPMMPRAKGGCVSADLLVYGTKRLSIIDASIMPIIPAAHLQASVYAIAEKAADIIKRRG</sequence>